<feature type="region of interest" description="Disordered" evidence="1">
    <location>
        <begin position="235"/>
        <end position="254"/>
    </location>
</feature>
<feature type="compositionally biased region" description="Polar residues" evidence="1">
    <location>
        <begin position="106"/>
        <end position="121"/>
    </location>
</feature>
<proteinExistence type="predicted"/>
<comment type="caution">
    <text evidence="2">The sequence shown here is derived from an EMBL/GenBank/DDBJ whole genome shotgun (WGS) entry which is preliminary data.</text>
</comment>
<dbReference type="AlphaFoldDB" id="A0AAD5SDU9"/>
<feature type="compositionally biased region" description="Basic and acidic residues" evidence="1">
    <location>
        <begin position="92"/>
        <end position="105"/>
    </location>
</feature>
<accession>A0AAD5SDU9</accession>
<organism evidence="2 3">
    <name type="scientific">Rhizophlyctis rosea</name>
    <dbReference type="NCBI Taxonomy" id="64517"/>
    <lineage>
        <taxon>Eukaryota</taxon>
        <taxon>Fungi</taxon>
        <taxon>Fungi incertae sedis</taxon>
        <taxon>Chytridiomycota</taxon>
        <taxon>Chytridiomycota incertae sedis</taxon>
        <taxon>Chytridiomycetes</taxon>
        <taxon>Rhizophlyctidales</taxon>
        <taxon>Rhizophlyctidaceae</taxon>
        <taxon>Rhizophlyctis</taxon>
    </lineage>
</organism>
<feature type="compositionally biased region" description="Gly residues" evidence="1">
    <location>
        <begin position="54"/>
        <end position="64"/>
    </location>
</feature>
<evidence type="ECO:0000313" key="3">
    <source>
        <dbReference type="Proteomes" id="UP001212841"/>
    </source>
</evidence>
<reference evidence="2" key="1">
    <citation type="submission" date="2020-05" db="EMBL/GenBank/DDBJ databases">
        <title>Phylogenomic resolution of chytrid fungi.</title>
        <authorList>
            <person name="Stajich J.E."/>
            <person name="Amses K."/>
            <person name="Simmons R."/>
            <person name="Seto K."/>
            <person name="Myers J."/>
            <person name="Bonds A."/>
            <person name="Quandt C.A."/>
            <person name="Barry K."/>
            <person name="Liu P."/>
            <person name="Grigoriev I."/>
            <person name="Longcore J.E."/>
            <person name="James T.Y."/>
        </authorList>
    </citation>
    <scope>NUCLEOTIDE SEQUENCE</scope>
    <source>
        <strain evidence="2">JEL0318</strain>
    </source>
</reference>
<evidence type="ECO:0000313" key="2">
    <source>
        <dbReference type="EMBL" id="KAJ3053223.1"/>
    </source>
</evidence>
<name>A0AAD5SDU9_9FUNG</name>
<sequence>MAQPDTRAPLAPSHQPKPQRHNTGGDANPRGPGVDNPRGAGNAKGQRQPRRSTRGGGDTGGQGGPADRSGDTQGSSSARRGRGGGQSGRGGRRGDNGAQSKEHNPNRTNGQALSRKQSQLSLVPENTPVPVDLTPIKKIVMSSFPPEDPSMMGVDNEIEPYVEWVTASLQEHDSMEVLGVDPVIPNMVAVILILRNSKTIIVESLGTLTLDGPGKSPQSALRALIRRGPVLDQELTRKQKLQRKQSGPKPPAQV</sequence>
<feature type="region of interest" description="Disordered" evidence="1">
    <location>
        <begin position="1"/>
        <end position="127"/>
    </location>
</feature>
<evidence type="ECO:0000256" key="1">
    <source>
        <dbReference type="SAM" id="MobiDB-lite"/>
    </source>
</evidence>
<protein>
    <submittedName>
        <fullName evidence="2">Uncharacterized protein</fullName>
    </submittedName>
</protein>
<dbReference type="Proteomes" id="UP001212841">
    <property type="component" value="Unassembled WGS sequence"/>
</dbReference>
<keyword evidence="3" id="KW-1185">Reference proteome</keyword>
<dbReference type="EMBL" id="JADGJD010000226">
    <property type="protein sequence ID" value="KAJ3053223.1"/>
    <property type="molecule type" value="Genomic_DNA"/>
</dbReference>
<gene>
    <name evidence="2" type="ORF">HK097_004775</name>
</gene>